<evidence type="ECO:0000313" key="9">
    <source>
        <dbReference type="Proteomes" id="UP000276443"/>
    </source>
</evidence>
<sequence>MKKNPVIPFALIATLGIVAMIVMGGVGLSQQDQAEGEGGNEGTLDPAELVEQNACISCHGEDLQGASGPSLNDVSERYSSVDELADIINNGVEGSSQMTGDYANGEEAQAIAEWLMNEQE</sequence>
<feature type="domain" description="Cytochrome c" evidence="7">
    <location>
        <begin position="31"/>
        <end position="119"/>
    </location>
</feature>
<dbReference type="PIRSF" id="PIRSF000025">
    <property type="entry name" value="Cytc_Bsub_c550"/>
    <property type="match status" value="1"/>
</dbReference>
<dbReference type="GO" id="GO:0020037">
    <property type="term" value="F:heme binding"/>
    <property type="evidence" value="ECO:0007669"/>
    <property type="project" value="InterPro"/>
</dbReference>
<feature type="binding site" description="axial binding residue" evidence="5">
    <location>
        <position position="59"/>
    </location>
    <ligand>
        <name>heme c</name>
        <dbReference type="ChEBI" id="CHEBI:61717"/>
    </ligand>
    <ligandPart>
        <name>Fe</name>
        <dbReference type="ChEBI" id="CHEBI:18248"/>
    </ligandPart>
</feature>
<dbReference type="InterPro" id="IPR012218">
    <property type="entry name" value="Cyt_c_BACSU-c550-type"/>
</dbReference>
<evidence type="ECO:0000256" key="1">
    <source>
        <dbReference type="ARBA" id="ARBA00022617"/>
    </source>
</evidence>
<dbReference type="GO" id="GO:0005506">
    <property type="term" value="F:iron ion binding"/>
    <property type="evidence" value="ECO:0007669"/>
    <property type="project" value="InterPro"/>
</dbReference>
<dbReference type="OrthoDB" id="7933886at2"/>
<keyword evidence="9" id="KW-1185">Reference proteome</keyword>
<evidence type="ECO:0000256" key="5">
    <source>
        <dbReference type="PIRSR" id="PIRSR000025-2"/>
    </source>
</evidence>
<keyword evidence="3 5" id="KW-0408">Iron</keyword>
<evidence type="ECO:0000256" key="6">
    <source>
        <dbReference type="SAM" id="Phobius"/>
    </source>
</evidence>
<evidence type="ECO:0000256" key="3">
    <source>
        <dbReference type="ARBA" id="ARBA00023004"/>
    </source>
</evidence>
<keyword evidence="1 4" id="KW-0349">Heme</keyword>
<dbReference type="Pfam" id="PF13442">
    <property type="entry name" value="Cytochrome_CBB3"/>
    <property type="match status" value="1"/>
</dbReference>
<reference evidence="8 9" key="1">
    <citation type="submission" date="2018-11" db="EMBL/GenBank/DDBJ databases">
        <title>Genomic Encyclopedia of Type Strains, Phase IV (KMG-IV): sequencing the most valuable type-strain genomes for metagenomic binning, comparative biology and taxonomic classification.</title>
        <authorList>
            <person name="Goeker M."/>
        </authorList>
    </citation>
    <scope>NUCLEOTIDE SEQUENCE [LARGE SCALE GENOMIC DNA]</scope>
    <source>
        <strain evidence="8 9">DSM 18090</strain>
    </source>
</reference>
<keyword evidence="2 5" id="KW-0479">Metal-binding</keyword>
<keyword evidence="6" id="KW-0472">Membrane</keyword>
<dbReference type="Gene3D" id="1.10.760.10">
    <property type="entry name" value="Cytochrome c-like domain"/>
    <property type="match status" value="1"/>
</dbReference>
<evidence type="ECO:0000256" key="4">
    <source>
        <dbReference type="PIRSR" id="PIRSR000025-1"/>
    </source>
</evidence>
<dbReference type="GO" id="GO:0009055">
    <property type="term" value="F:electron transfer activity"/>
    <property type="evidence" value="ECO:0007669"/>
    <property type="project" value="InterPro"/>
</dbReference>
<dbReference type="RefSeq" id="WP_124219416.1">
    <property type="nucleotide sequence ID" value="NZ_RKRF01000007.1"/>
</dbReference>
<feature type="transmembrane region" description="Helical" evidence="6">
    <location>
        <begin position="6"/>
        <end position="28"/>
    </location>
</feature>
<evidence type="ECO:0000313" key="8">
    <source>
        <dbReference type="EMBL" id="RPF55607.1"/>
    </source>
</evidence>
<keyword evidence="6" id="KW-0812">Transmembrane</keyword>
<name>A0A3N5BDU6_9BACI</name>
<accession>A0A3N5BDU6</accession>
<comment type="PTM">
    <text evidence="4">Binds 1 heme c group covalently per subunit.</text>
</comment>
<dbReference type="Proteomes" id="UP000276443">
    <property type="component" value="Unassembled WGS sequence"/>
</dbReference>
<feature type="binding site" description="covalent" evidence="4">
    <location>
        <position position="58"/>
    </location>
    <ligand>
        <name>heme c</name>
        <dbReference type="ChEBI" id="CHEBI:61717"/>
    </ligand>
</feature>
<comment type="caution">
    <text evidence="8">The sequence shown here is derived from an EMBL/GenBank/DDBJ whole genome shotgun (WGS) entry which is preliminary data.</text>
</comment>
<dbReference type="GO" id="GO:0016020">
    <property type="term" value="C:membrane"/>
    <property type="evidence" value="ECO:0007669"/>
    <property type="project" value="InterPro"/>
</dbReference>
<dbReference type="InterPro" id="IPR009056">
    <property type="entry name" value="Cyt_c-like_dom"/>
</dbReference>
<protein>
    <submittedName>
        <fullName evidence="8">Cytochrome c550</fullName>
    </submittedName>
</protein>
<dbReference type="AlphaFoldDB" id="A0A3N5BDU6"/>
<dbReference type="InterPro" id="IPR036909">
    <property type="entry name" value="Cyt_c-like_dom_sf"/>
</dbReference>
<evidence type="ECO:0000259" key="7">
    <source>
        <dbReference type="PROSITE" id="PS51007"/>
    </source>
</evidence>
<keyword evidence="6" id="KW-1133">Transmembrane helix</keyword>
<dbReference type="SUPFAM" id="SSF46626">
    <property type="entry name" value="Cytochrome c"/>
    <property type="match status" value="1"/>
</dbReference>
<feature type="binding site" description="axial binding residue" evidence="5">
    <location>
        <position position="98"/>
    </location>
    <ligand>
        <name>heme c</name>
        <dbReference type="ChEBI" id="CHEBI:61717"/>
    </ligand>
    <ligandPart>
        <name>Fe</name>
        <dbReference type="ChEBI" id="CHEBI:18248"/>
    </ligandPart>
</feature>
<evidence type="ECO:0000256" key="2">
    <source>
        <dbReference type="ARBA" id="ARBA00022723"/>
    </source>
</evidence>
<dbReference type="EMBL" id="RKRF01000007">
    <property type="protein sequence ID" value="RPF55607.1"/>
    <property type="molecule type" value="Genomic_DNA"/>
</dbReference>
<organism evidence="8 9">
    <name type="scientific">Aquisalibacillus elongatus</name>
    <dbReference type="NCBI Taxonomy" id="485577"/>
    <lineage>
        <taxon>Bacteria</taxon>
        <taxon>Bacillati</taxon>
        <taxon>Bacillota</taxon>
        <taxon>Bacilli</taxon>
        <taxon>Bacillales</taxon>
        <taxon>Bacillaceae</taxon>
        <taxon>Aquisalibacillus</taxon>
    </lineage>
</organism>
<dbReference type="PROSITE" id="PS51007">
    <property type="entry name" value="CYTC"/>
    <property type="match status" value="1"/>
</dbReference>
<proteinExistence type="predicted"/>
<gene>
    <name evidence="8" type="ORF">EDC24_0485</name>
</gene>
<feature type="binding site" description="covalent" evidence="4">
    <location>
        <position position="55"/>
    </location>
    <ligand>
        <name>heme c</name>
        <dbReference type="ChEBI" id="CHEBI:61717"/>
    </ligand>
</feature>